<protein>
    <submittedName>
        <fullName evidence="2">Uncharacterized protein</fullName>
    </submittedName>
</protein>
<name>A0AAU1LST6_9ACTN</name>
<feature type="region of interest" description="Disordered" evidence="1">
    <location>
        <begin position="92"/>
        <end position="116"/>
    </location>
</feature>
<evidence type="ECO:0000256" key="1">
    <source>
        <dbReference type="SAM" id="MobiDB-lite"/>
    </source>
</evidence>
<dbReference type="EMBL" id="CP108169">
    <property type="protein sequence ID" value="WTQ74276.1"/>
    <property type="molecule type" value="Genomic_DNA"/>
</dbReference>
<evidence type="ECO:0000313" key="2">
    <source>
        <dbReference type="EMBL" id="WTQ74276.1"/>
    </source>
</evidence>
<feature type="compositionally biased region" description="Gly residues" evidence="1">
    <location>
        <begin position="106"/>
        <end position="116"/>
    </location>
</feature>
<dbReference type="AlphaFoldDB" id="A0AAU1LST6"/>
<organism evidence="2">
    <name type="scientific">Streptomyces sp. NBC_00148</name>
    <dbReference type="NCBI Taxonomy" id="2903626"/>
    <lineage>
        <taxon>Bacteria</taxon>
        <taxon>Bacillati</taxon>
        <taxon>Actinomycetota</taxon>
        <taxon>Actinomycetes</taxon>
        <taxon>Kitasatosporales</taxon>
        <taxon>Streptomycetaceae</taxon>
        <taxon>Streptomyces</taxon>
    </lineage>
</organism>
<reference evidence="2" key="1">
    <citation type="submission" date="2022-10" db="EMBL/GenBank/DDBJ databases">
        <title>The complete genomes of actinobacterial strains from the NBC collection.</title>
        <authorList>
            <person name="Joergensen T.S."/>
            <person name="Alvarez Arevalo M."/>
            <person name="Sterndorff E.B."/>
            <person name="Faurdal D."/>
            <person name="Vuksanovic O."/>
            <person name="Mourched A.-S."/>
            <person name="Charusanti P."/>
            <person name="Shaw S."/>
            <person name="Blin K."/>
            <person name="Weber T."/>
        </authorList>
    </citation>
    <scope>NUCLEOTIDE SEQUENCE</scope>
    <source>
        <strain evidence="2">NBC_00148</strain>
    </source>
</reference>
<accession>A0AAU1LST6</accession>
<proteinExistence type="predicted"/>
<gene>
    <name evidence="2" type="ORF">OG222_14720</name>
</gene>
<sequence>MADSSLRLLPWNSPEGKPCYLSTDDPGSRLSRLADEVEAELIACGEEVLGGAESVLADRAAGERAVRFALVRTTESLRDVLRVAECRQGRAPRGAEGLSVREDSGAPGGWYGVREP</sequence>